<dbReference type="InterPro" id="IPR019427">
    <property type="entry name" value="7TM_GPCR_serpentine_rcpt_Srw"/>
</dbReference>
<evidence type="ECO:0000313" key="6">
    <source>
        <dbReference type="EMBL" id="CAS00485.1"/>
    </source>
</evidence>
<dbReference type="AlphaFoldDB" id="B6IKQ5"/>
<dbReference type="GeneID" id="68918300"/>
<dbReference type="WormBase" id="CBG26835">
    <property type="protein sequence ID" value="CBP48701"/>
    <property type="gene ID" value="WBGene00088249"/>
</dbReference>
<evidence type="ECO:0000256" key="1">
    <source>
        <dbReference type="ARBA" id="ARBA00004370"/>
    </source>
</evidence>
<evidence type="ECO:0000259" key="5">
    <source>
        <dbReference type="PROSITE" id="PS50262"/>
    </source>
</evidence>
<dbReference type="SUPFAM" id="SSF81321">
    <property type="entry name" value="Family A G protein-coupled receptor-like"/>
    <property type="match status" value="1"/>
</dbReference>
<sequence length="136" mass="15897">MSVCEFKSESLFVCSFYTLLRDFVNFLLEFEIRIAAGSLSDLYSQFYIIEQKIKNYYENLEVSCLSGTSYFSVLLDILLKLLREFSRRSSTWLSFSIALIRTLVIQNPMNPKFEKLSNAKSGFIFILIIWLINLVK</sequence>
<dbReference type="PANTHER" id="PTHR22751">
    <property type="entry name" value="G-PROTEIN COUPLED RECEPTOR-RELATED"/>
    <property type="match status" value="1"/>
</dbReference>
<dbReference type="PROSITE" id="PS50262">
    <property type="entry name" value="G_PROTEIN_RECEP_F1_2"/>
    <property type="match status" value="1"/>
</dbReference>
<keyword evidence="2" id="KW-0812">Transmembrane</keyword>
<dbReference type="KEGG" id="cbr:CBG_26835"/>
<name>B6IKQ5_CAEBR</name>
<dbReference type="Pfam" id="PF10324">
    <property type="entry name" value="7TM_GPCR_Srw"/>
    <property type="match status" value="1"/>
</dbReference>
<dbReference type="eggNOG" id="ENOG502TFEQ">
    <property type="taxonomic scope" value="Eukaryota"/>
</dbReference>
<dbReference type="Proteomes" id="UP000008549">
    <property type="component" value="Unassembled WGS sequence"/>
</dbReference>
<proteinExistence type="predicted"/>
<evidence type="ECO:0000256" key="2">
    <source>
        <dbReference type="ARBA" id="ARBA00022692"/>
    </source>
</evidence>
<dbReference type="EMBL" id="HE601027">
    <property type="protein sequence ID" value="CAS00485.1"/>
    <property type="molecule type" value="Genomic_DNA"/>
</dbReference>
<dbReference type="RefSeq" id="XP_045100044.1">
    <property type="nucleotide sequence ID" value="XM_045238489.1"/>
</dbReference>
<dbReference type="InParanoid" id="B6IKQ5"/>
<dbReference type="CTD" id="68918300"/>
<evidence type="ECO:0000256" key="3">
    <source>
        <dbReference type="ARBA" id="ARBA00022989"/>
    </source>
</evidence>
<dbReference type="Gene3D" id="1.20.1070.10">
    <property type="entry name" value="Rhodopsin 7-helix transmembrane proteins"/>
    <property type="match status" value="1"/>
</dbReference>
<keyword evidence="3" id="KW-1133">Transmembrane helix</keyword>
<evidence type="ECO:0000313" key="7">
    <source>
        <dbReference type="Proteomes" id="UP000008549"/>
    </source>
</evidence>
<keyword evidence="4" id="KW-0472">Membrane</keyword>
<comment type="subcellular location">
    <subcellularLocation>
        <location evidence="1">Membrane</location>
    </subcellularLocation>
</comment>
<dbReference type="HOGENOM" id="CLU_1877283_0_0_1"/>
<reference evidence="6 7" key="1">
    <citation type="journal article" date="2003" name="PLoS Biol.">
        <title>The genome sequence of Caenorhabditis briggsae: a platform for comparative genomics.</title>
        <authorList>
            <person name="Stein L.D."/>
            <person name="Bao Z."/>
            <person name="Blasiar D."/>
            <person name="Blumenthal T."/>
            <person name="Brent M.R."/>
            <person name="Chen N."/>
            <person name="Chinwalla A."/>
            <person name="Clarke L."/>
            <person name="Clee C."/>
            <person name="Coghlan A."/>
            <person name="Coulson A."/>
            <person name="D'Eustachio P."/>
            <person name="Fitch D.H."/>
            <person name="Fulton L.A."/>
            <person name="Fulton R.E."/>
            <person name="Griffiths-Jones S."/>
            <person name="Harris T.W."/>
            <person name="Hillier L.W."/>
            <person name="Kamath R."/>
            <person name="Kuwabara P.E."/>
            <person name="Mardis E.R."/>
            <person name="Marra M.A."/>
            <person name="Miner T.L."/>
            <person name="Minx P."/>
            <person name="Mullikin J.C."/>
            <person name="Plumb R.W."/>
            <person name="Rogers J."/>
            <person name="Schein J.E."/>
            <person name="Sohrmann M."/>
            <person name="Spieth J."/>
            <person name="Stajich J.E."/>
            <person name="Wei C."/>
            <person name="Willey D."/>
            <person name="Wilson R.K."/>
            <person name="Durbin R."/>
            <person name="Waterston R.H."/>
        </authorList>
    </citation>
    <scope>NUCLEOTIDE SEQUENCE [LARGE SCALE GENOMIC DNA]</scope>
    <source>
        <strain evidence="6 7">AF16</strain>
    </source>
</reference>
<dbReference type="InterPro" id="IPR017452">
    <property type="entry name" value="GPCR_Rhodpsn_7TM"/>
</dbReference>
<evidence type="ECO:0000313" key="8">
    <source>
        <dbReference type="WormBase" id="CBG26835"/>
    </source>
</evidence>
<evidence type="ECO:0000256" key="4">
    <source>
        <dbReference type="ARBA" id="ARBA00023136"/>
    </source>
</evidence>
<reference evidence="6 7" key="2">
    <citation type="journal article" date="2011" name="PLoS Genet.">
        <title>Caenorhabditis briggsae recombinant inbred line genotypes reveal inter-strain incompatibility and the evolution of recombination.</title>
        <authorList>
            <person name="Ross J.A."/>
            <person name="Koboldt D.C."/>
            <person name="Staisch J.E."/>
            <person name="Chamberlin H.M."/>
            <person name="Gupta B.P."/>
            <person name="Miller R.D."/>
            <person name="Baird S.E."/>
            <person name="Haag E.S."/>
        </authorList>
    </citation>
    <scope>NUCLEOTIDE SEQUENCE [LARGE SCALE GENOMIC DNA]</scope>
    <source>
        <strain evidence="6 7">AF16</strain>
    </source>
</reference>
<keyword evidence="7" id="KW-1185">Reference proteome</keyword>
<accession>B6IKQ5</accession>
<feature type="domain" description="G-protein coupled receptors family 1 profile" evidence="5">
    <location>
        <begin position="9"/>
        <end position="136"/>
    </location>
</feature>
<dbReference type="GO" id="GO:0008528">
    <property type="term" value="F:G protein-coupled peptide receptor activity"/>
    <property type="evidence" value="ECO:0007669"/>
    <property type="project" value="InterPro"/>
</dbReference>
<dbReference type="GO" id="GO:0016020">
    <property type="term" value="C:membrane"/>
    <property type="evidence" value="ECO:0007669"/>
    <property type="project" value="UniProtKB-SubCell"/>
</dbReference>
<gene>
    <name evidence="6 8" type="ORF">CBG26835</name>
    <name evidence="6" type="ORF">CBG_26835</name>
</gene>
<organism evidence="6 7">
    <name type="scientific">Caenorhabditis briggsae</name>
    <dbReference type="NCBI Taxonomy" id="6238"/>
    <lineage>
        <taxon>Eukaryota</taxon>
        <taxon>Metazoa</taxon>
        <taxon>Ecdysozoa</taxon>
        <taxon>Nematoda</taxon>
        <taxon>Chromadorea</taxon>
        <taxon>Rhabditida</taxon>
        <taxon>Rhabditina</taxon>
        <taxon>Rhabditomorpha</taxon>
        <taxon>Rhabditoidea</taxon>
        <taxon>Rhabditidae</taxon>
        <taxon>Peloderinae</taxon>
        <taxon>Caenorhabditis</taxon>
    </lineage>
</organism>
<protein>
    <submittedName>
        <fullName evidence="6">Protein CBG26835</fullName>
    </submittedName>
</protein>
<dbReference type="PANTHER" id="PTHR22751:SF288">
    <property type="entry name" value="G-PROTEIN COUPLED RECEPTORS FAMILY 1 PROFILE DOMAIN-CONTAINING PROTEIN"/>
    <property type="match status" value="1"/>
</dbReference>